<dbReference type="Proteomes" id="UP000281553">
    <property type="component" value="Unassembled WGS sequence"/>
</dbReference>
<dbReference type="EMBL" id="UYRU01054255">
    <property type="protein sequence ID" value="VDN12593.1"/>
    <property type="molecule type" value="Genomic_DNA"/>
</dbReference>
<evidence type="ECO:0000313" key="2">
    <source>
        <dbReference type="EMBL" id="VDN12593.1"/>
    </source>
</evidence>
<organism evidence="2 3">
    <name type="scientific">Dibothriocephalus latus</name>
    <name type="common">Fish tapeworm</name>
    <name type="synonym">Diphyllobothrium latum</name>
    <dbReference type="NCBI Taxonomy" id="60516"/>
    <lineage>
        <taxon>Eukaryota</taxon>
        <taxon>Metazoa</taxon>
        <taxon>Spiralia</taxon>
        <taxon>Lophotrochozoa</taxon>
        <taxon>Platyhelminthes</taxon>
        <taxon>Cestoda</taxon>
        <taxon>Eucestoda</taxon>
        <taxon>Diphyllobothriidea</taxon>
        <taxon>Diphyllobothriidae</taxon>
        <taxon>Dibothriocephalus</taxon>
    </lineage>
</organism>
<keyword evidence="1" id="KW-1133">Transmembrane helix</keyword>
<proteinExistence type="predicted"/>
<evidence type="ECO:0000313" key="3">
    <source>
        <dbReference type="Proteomes" id="UP000281553"/>
    </source>
</evidence>
<gene>
    <name evidence="2" type="ORF">DILT_LOCUS8424</name>
</gene>
<name>A0A3P7LNR8_DIBLA</name>
<feature type="transmembrane region" description="Helical" evidence="1">
    <location>
        <begin position="90"/>
        <end position="107"/>
    </location>
</feature>
<keyword evidence="1" id="KW-0472">Membrane</keyword>
<keyword evidence="3" id="KW-1185">Reference proteome</keyword>
<accession>A0A3P7LNR8</accession>
<protein>
    <submittedName>
        <fullName evidence="2">Uncharacterized protein</fullName>
    </submittedName>
</protein>
<reference evidence="2 3" key="1">
    <citation type="submission" date="2018-11" db="EMBL/GenBank/DDBJ databases">
        <authorList>
            <consortium name="Pathogen Informatics"/>
        </authorList>
    </citation>
    <scope>NUCLEOTIDE SEQUENCE [LARGE SCALE GENOMIC DNA]</scope>
</reference>
<sequence length="109" mass="12395">MICRTLFEYFFPVLFTVFYYGCCSELAATSDPYVCITPSMSVTSFQLLTFMCMLDFSKQISNDDLAVLDDFYNWGKDLPSAKLDLIGKSLLRIIHTMCMVISLLIVADL</sequence>
<keyword evidence="1" id="KW-0812">Transmembrane</keyword>
<evidence type="ECO:0000256" key="1">
    <source>
        <dbReference type="SAM" id="Phobius"/>
    </source>
</evidence>
<dbReference type="AlphaFoldDB" id="A0A3P7LNR8"/>